<feature type="binding site" evidence="11">
    <location>
        <begin position="117"/>
        <end position="121"/>
    </location>
    <ligand>
        <name>substrate</name>
    </ligand>
</feature>
<dbReference type="InterPro" id="IPR005719">
    <property type="entry name" value="Dihydroorotate_DH_2"/>
</dbReference>
<dbReference type="HAMAP" id="MF_00225">
    <property type="entry name" value="DHO_dh_type2"/>
    <property type="match status" value="1"/>
</dbReference>
<organism evidence="13 14">
    <name type="scientific">Nocardioides caricicola</name>
    <dbReference type="NCBI Taxonomy" id="634770"/>
    <lineage>
        <taxon>Bacteria</taxon>
        <taxon>Bacillati</taxon>
        <taxon>Actinomycetota</taxon>
        <taxon>Actinomycetes</taxon>
        <taxon>Propionibacteriales</taxon>
        <taxon>Nocardioidaceae</taxon>
        <taxon>Nocardioides</taxon>
    </lineage>
</organism>
<proteinExistence type="inferred from homology"/>
<dbReference type="NCBIfam" id="NF003652">
    <property type="entry name" value="PRK05286.2-5"/>
    <property type="match status" value="1"/>
</dbReference>
<feature type="binding site" evidence="11">
    <location>
        <position position="303"/>
    </location>
    <ligand>
        <name>FMN</name>
        <dbReference type="ChEBI" id="CHEBI:58210"/>
    </ligand>
</feature>
<feature type="binding site" evidence="11">
    <location>
        <begin position="324"/>
        <end position="325"/>
    </location>
    <ligand>
        <name>FMN</name>
        <dbReference type="ChEBI" id="CHEBI:58210"/>
    </ligand>
</feature>
<evidence type="ECO:0000256" key="3">
    <source>
        <dbReference type="ARBA" id="ARBA00005161"/>
    </source>
</evidence>
<keyword evidence="9 11" id="KW-0472">Membrane</keyword>
<comment type="pathway">
    <text evidence="3 11">Pyrimidine metabolism; UMP biosynthesis via de novo pathway; orotate from (S)-dihydroorotate (quinone route): step 1/1.</text>
</comment>
<dbReference type="InterPro" id="IPR050074">
    <property type="entry name" value="DHO_dehydrogenase"/>
</dbReference>
<feature type="binding site" evidence="11">
    <location>
        <begin position="68"/>
        <end position="72"/>
    </location>
    <ligand>
        <name>FMN</name>
        <dbReference type="ChEBI" id="CHEBI:58210"/>
    </ligand>
</feature>
<comment type="subcellular location">
    <subcellularLocation>
        <location evidence="11">Cell membrane</location>
        <topology evidence="11">Peripheral membrane protein</topology>
    </subcellularLocation>
    <subcellularLocation>
        <location evidence="2">Membrane</location>
    </subcellularLocation>
</comment>
<dbReference type="Proteomes" id="UP001595956">
    <property type="component" value="Unassembled WGS sequence"/>
</dbReference>
<feature type="binding site" evidence="11">
    <location>
        <begin position="249"/>
        <end position="250"/>
    </location>
    <ligand>
        <name>substrate</name>
    </ligand>
</feature>
<feature type="binding site" evidence="11">
    <location>
        <position position="188"/>
    </location>
    <ligand>
        <name>substrate</name>
    </ligand>
</feature>
<evidence type="ECO:0000256" key="7">
    <source>
        <dbReference type="ARBA" id="ARBA00022975"/>
    </source>
</evidence>
<feature type="binding site" evidence="11">
    <location>
        <position position="248"/>
    </location>
    <ligand>
        <name>FMN</name>
        <dbReference type="ChEBI" id="CHEBI:58210"/>
    </ligand>
</feature>
<feature type="binding site" evidence="11">
    <location>
        <position position="274"/>
    </location>
    <ligand>
        <name>FMN</name>
        <dbReference type="ChEBI" id="CHEBI:58210"/>
    </ligand>
</feature>
<dbReference type="PROSITE" id="PS00911">
    <property type="entry name" value="DHODEHASE_1"/>
    <property type="match status" value="1"/>
</dbReference>
<feature type="binding site" evidence="11">
    <location>
        <position position="220"/>
    </location>
    <ligand>
        <name>FMN</name>
        <dbReference type="ChEBI" id="CHEBI:58210"/>
    </ligand>
</feature>
<dbReference type="NCBIfam" id="TIGR01036">
    <property type="entry name" value="pyrD_sub2"/>
    <property type="match status" value="1"/>
</dbReference>
<dbReference type="PROSITE" id="PS00912">
    <property type="entry name" value="DHODEHASE_2"/>
    <property type="match status" value="1"/>
</dbReference>
<comment type="catalytic activity">
    <reaction evidence="10 11">
        <text>(S)-dihydroorotate + a quinone = orotate + a quinol</text>
        <dbReference type="Rhea" id="RHEA:30187"/>
        <dbReference type="ChEBI" id="CHEBI:24646"/>
        <dbReference type="ChEBI" id="CHEBI:30839"/>
        <dbReference type="ChEBI" id="CHEBI:30864"/>
        <dbReference type="ChEBI" id="CHEBI:132124"/>
        <dbReference type="EC" id="1.3.5.2"/>
    </reaction>
</comment>
<dbReference type="EMBL" id="JBHSMD010000011">
    <property type="protein sequence ID" value="MFC5495618.1"/>
    <property type="molecule type" value="Genomic_DNA"/>
</dbReference>
<evidence type="ECO:0000256" key="10">
    <source>
        <dbReference type="ARBA" id="ARBA00048639"/>
    </source>
</evidence>
<evidence type="ECO:0000256" key="2">
    <source>
        <dbReference type="ARBA" id="ARBA00004370"/>
    </source>
</evidence>
<keyword evidence="11" id="KW-1003">Cell membrane</keyword>
<sequence length="344" mass="36282">MRAERASKPPVYSFLFDRVLTRTDPEKAHHAAFRAIRAARPVTGLRRTPGNPVAALGLTFPNVLGLAAGFDKNAVGIDGLGALGFGHVEIGTVTGEAQPGNPTPRLFRLPDDRAVINRMGFNNDGAERVAARLAARAWGRPPGGPVLGVNIGKSKVVPEDEAVRDYEKSARLLAPHADYLVVNVSSPNTPGLRNLQAVEKLEPILTAVQKIAEGTPLLVKIAPDLADDDVLGVADLALAIGLDGIIATNTTISREGLRTPAARVEEIGAGGLSGRPLTDRACDVLRLLRGRVGPDLTLIGVGGITTVADARARLDAGATLLQGYTAFVYEGPLWPRRIVKGVQQ</sequence>
<comment type="caution">
    <text evidence="13">The sequence shown here is derived from an EMBL/GenBank/DDBJ whole genome shotgun (WGS) entry which is preliminary data.</text>
</comment>
<evidence type="ECO:0000256" key="9">
    <source>
        <dbReference type="ARBA" id="ARBA00023136"/>
    </source>
</evidence>
<evidence type="ECO:0000313" key="14">
    <source>
        <dbReference type="Proteomes" id="UP001595956"/>
    </source>
</evidence>
<dbReference type="SUPFAM" id="SSF51395">
    <property type="entry name" value="FMN-linked oxidoreductases"/>
    <property type="match status" value="1"/>
</dbReference>
<evidence type="ECO:0000256" key="11">
    <source>
        <dbReference type="HAMAP-Rule" id="MF_00225"/>
    </source>
</evidence>
<keyword evidence="6 11" id="KW-0288">FMN</keyword>
<dbReference type="CDD" id="cd04738">
    <property type="entry name" value="DHOD_2_like"/>
    <property type="match status" value="1"/>
</dbReference>
<comment type="function">
    <text evidence="1 11">Catalyzes the conversion of dihydroorotate to orotate with quinone as electron acceptor.</text>
</comment>
<dbReference type="PANTHER" id="PTHR48109">
    <property type="entry name" value="DIHYDROOROTATE DEHYDROGENASE (QUINONE), MITOCHONDRIAL-RELATED"/>
    <property type="match status" value="1"/>
</dbReference>
<keyword evidence="14" id="KW-1185">Reference proteome</keyword>
<dbReference type="InterPro" id="IPR001295">
    <property type="entry name" value="Dihydroorotate_DH_CS"/>
</dbReference>
<name>A0ABW0N6Z4_9ACTN</name>
<comment type="subunit">
    <text evidence="11">Monomer.</text>
</comment>
<evidence type="ECO:0000313" key="13">
    <source>
        <dbReference type="EMBL" id="MFC5495618.1"/>
    </source>
</evidence>
<dbReference type="Gene3D" id="3.20.20.70">
    <property type="entry name" value="Aldolase class I"/>
    <property type="match status" value="1"/>
</dbReference>
<protein>
    <recommendedName>
        <fullName evidence="11">Dihydroorotate dehydrogenase (quinone)</fullName>
        <ecNumber evidence="11">1.3.5.2</ecNumber>
    </recommendedName>
    <alternativeName>
        <fullName evidence="11">DHOdehase</fullName>
        <shortName evidence="11">DHOD</shortName>
        <shortName evidence="11">DHODase</shortName>
    </alternativeName>
    <alternativeName>
        <fullName evidence="11">Dihydroorotate oxidase</fullName>
    </alternativeName>
</protein>
<feature type="domain" description="Dihydroorotate dehydrogenase catalytic" evidence="12">
    <location>
        <begin position="55"/>
        <end position="343"/>
    </location>
</feature>
<feature type="binding site" evidence="11">
    <location>
        <position position="92"/>
    </location>
    <ligand>
        <name>FMN</name>
        <dbReference type="ChEBI" id="CHEBI:58210"/>
    </ligand>
</feature>
<dbReference type="InterPro" id="IPR005720">
    <property type="entry name" value="Dihydroorotate_DH_cat"/>
</dbReference>
<accession>A0ABW0N6Z4</accession>
<feature type="binding site" evidence="11">
    <location>
        <position position="183"/>
    </location>
    <ligand>
        <name>FMN</name>
        <dbReference type="ChEBI" id="CHEBI:58210"/>
    </ligand>
</feature>
<keyword evidence="8 11" id="KW-0560">Oxidoreductase</keyword>
<dbReference type="InterPro" id="IPR012135">
    <property type="entry name" value="Dihydroorotate_DH_1_2"/>
</dbReference>
<feature type="binding site" evidence="11">
    <location>
        <position position="72"/>
    </location>
    <ligand>
        <name>substrate</name>
    </ligand>
</feature>
<evidence type="ECO:0000256" key="1">
    <source>
        <dbReference type="ARBA" id="ARBA00003125"/>
    </source>
</evidence>
<dbReference type="InterPro" id="IPR013785">
    <property type="entry name" value="Aldolase_TIM"/>
</dbReference>
<dbReference type="PANTHER" id="PTHR48109:SF4">
    <property type="entry name" value="DIHYDROOROTATE DEHYDROGENASE (QUINONE), MITOCHONDRIAL"/>
    <property type="match status" value="1"/>
</dbReference>
<keyword evidence="7 11" id="KW-0665">Pyrimidine biosynthesis</keyword>
<keyword evidence="5 11" id="KW-0285">Flavoprotein</keyword>
<feature type="active site" description="Nucleophile" evidence="11">
    <location>
        <position position="186"/>
    </location>
</feature>
<dbReference type="RefSeq" id="WP_345182010.1">
    <property type="nucleotide sequence ID" value="NZ_BAABFQ010000010.1"/>
</dbReference>
<evidence type="ECO:0000256" key="8">
    <source>
        <dbReference type="ARBA" id="ARBA00023002"/>
    </source>
</evidence>
<evidence type="ECO:0000256" key="6">
    <source>
        <dbReference type="ARBA" id="ARBA00022643"/>
    </source>
</evidence>
<comment type="similarity">
    <text evidence="4 11">Belongs to the dihydroorotate dehydrogenase family. Type 2 subfamily.</text>
</comment>
<dbReference type="NCBIfam" id="NF003648">
    <property type="entry name" value="PRK05286.2-1"/>
    <property type="match status" value="1"/>
</dbReference>
<evidence type="ECO:0000256" key="4">
    <source>
        <dbReference type="ARBA" id="ARBA00005359"/>
    </source>
</evidence>
<reference evidence="14" key="1">
    <citation type="journal article" date="2019" name="Int. J. Syst. Evol. Microbiol.">
        <title>The Global Catalogue of Microorganisms (GCM) 10K type strain sequencing project: providing services to taxonomists for standard genome sequencing and annotation.</title>
        <authorList>
            <consortium name="The Broad Institute Genomics Platform"/>
            <consortium name="The Broad Institute Genome Sequencing Center for Infectious Disease"/>
            <person name="Wu L."/>
            <person name="Ma J."/>
        </authorList>
    </citation>
    <scope>NUCLEOTIDE SEQUENCE [LARGE SCALE GENOMIC DNA]</scope>
    <source>
        <strain evidence="14">KACC 13778</strain>
    </source>
</reference>
<gene>
    <name evidence="11" type="primary">pyrD</name>
    <name evidence="13" type="ORF">ACFPKY_21095</name>
</gene>
<evidence type="ECO:0000259" key="12">
    <source>
        <dbReference type="Pfam" id="PF01180"/>
    </source>
</evidence>
<evidence type="ECO:0000256" key="5">
    <source>
        <dbReference type="ARBA" id="ARBA00022630"/>
    </source>
</evidence>
<dbReference type="EC" id="1.3.5.2" evidence="11"/>
<comment type="cofactor">
    <cofactor evidence="11">
        <name>FMN</name>
        <dbReference type="ChEBI" id="CHEBI:58210"/>
    </cofactor>
    <text evidence="11">Binds 1 FMN per subunit.</text>
</comment>
<feature type="binding site" evidence="11">
    <location>
        <position position="150"/>
    </location>
    <ligand>
        <name>FMN</name>
        <dbReference type="ChEBI" id="CHEBI:58210"/>
    </ligand>
</feature>
<feature type="binding site" evidence="11">
    <location>
        <position position="183"/>
    </location>
    <ligand>
        <name>substrate</name>
    </ligand>
</feature>
<dbReference type="PIRSF" id="PIRSF000164">
    <property type="entry name" value="DHO_oxidase"/>
    <property type="match status" value="1"/>
</dbReference>
<dbReference type="Pfam" id="PF01180">
    <property type="entry name" value="DHO_dh"/>
    <property type="match status" value="1"/>
</dbReference>
<dbReference type="GO" id="GO:0106430">
    <property type="term" value="F:dihydroorotate dehydrogenase (quinone) activity"/>
    <property type="evidence" value="ECO:0007669"/>
    <property type="project" value="UniProtKB-EC"/>
</dbReference>